<dbReference type="PANTHER" id="PTHR46115">
    <property type="entry name" value="THIOREDOXIN-LIKE PROTEIN 1"/>
    <property type="match status" value="1"/>
</dbReference>
<dbReference type="SUPFAM" id="SSF52833">
    <property type="entry name" value="Thioredoxin-like"/>
    <property type="match status" value="1"/>
</dbReference>
<dbReference type="Proteomes" id="UP000410492">
    <property type="component" value="Unassembled WGS sequence"/>
</dbReference>
<organism evidence="3 4">
    <name type="scientific">Callosobruchus maculatus</name>
    <name type="common">Southern cowpea weevil</name>
    <name type="synonym">Pulse bruchid</name>
    <dbReference type="NCBI Taxonomy" id="64391"/>
    <lineage>
        <taxon>Eukaryota</taxon>
        <taxon>Metazoa</taxon>
        <taxon>Ecdysozoa</taxon>
        <taxon>Arthropoda</taxon>
        <taxon>Hexapoda</taxon>
        <taxon>Insecta</taxon>
        <taxon>Pterygota</taxon>
        <taxon>Neoptera</taxon>
        <taxon>Endopterygota</taxon>
        <taxon>Coleoptera</taxon>
        <taxon>Polyphaga</taxon>
        <taxon>Cucujiformia</taxon>
        <taxon>Chrysomeloidea</taxon>
        <taxon>Chrysomelidae</taxon>
        <taxon>Bruchinae</taxon>
        <taxon>Bruchini</taxon>
        <taxon>Callosobruchus</taxon>
    </lineage>
</organism>
<evidence type="ECO:0000313" key="3">
    <source>
        <dbReference type="EMBL" id="VEN62133.1"/>
    </source>
</evidence>
<sequence>MVGTIAIATDAAWQAELKNNGDKLMAVKFGAEWCSACKKLQPMYVETANKFPDIRFIEIDVDKLPDLAAELGVSSIPATFLLRNGKVVDQCRLSEQTSKKLLRRPKNMCAGYQGKRSCSSGSDGQAL</sequence>
<name>A0A653DRH8_CALMS</name>
<keyword evidence="4" id="KW-1185">Reference proteome</keyword>
<evidence type="ECO:0000313" key="4">
    <source>
        <dbReference type="Proteomes" id="UP000410492"/>
    </source>
</evidence>
<dbReference type="PROSITE" id="PS51352">
    <property type="entry name" value="THIOREDOXIN_2"/>
    <property type="match status" value="1"/>
</dbReference>
<proteinExistence type="predicted"/>
<dbReference type="AlphaFoldDB" id="A0A653DRH8"/>
<dbReference type="InterPro" id="IPR013766">
    <property type="entry name" value="Thioredoxin_domain"/>
</dbReference>
<accession>A0A653DRH8</accession>
<dbReference type="EMBL" id="CAACVG010013591">
    <property type="protein sequence ID" value="VEN62133.1"/>
    <property type="molecule type" value="Genomic_DNA"/>
</dbReference>
<dbReference type="InterPro" id="IPR036249">
    <property type="entry name" value="Thioredoxin-like_sf"/>
</dbReference>
<evidence type="ECO:0000259" key="2">
    <source>
        <dbReference type="PROSITE" id="PS51352"/>
    </source>
</evidence>
<gene>
    <name evidence="3" type="ORF">CALMAC_LOCUS19324</name>
</gene>
<dbReference type="Pfam" id="PF00085">
    <property type="entry name" value="Thioredoxin"/>
    <property type="match status" value="1"/>
</dbReference>
<keyword evidence="1" id="KW-1015">Disulfide bond</keyword>
<protein>
    <recommendedName>
        <fullName evidence="2">Thioredoxin domain-containing protein</fullName>
    </recommendedName>
</protein>
<dbReference type="CDD" id="cd02947">
    <property type="entry name" value="TRX_family"/>
    <property type="match status" value="1"/>
</dbReference>
<evidence type="ECO:0000256" key="1">
    <source>
        <dbReference type="ARBA" id="ARBA00023157"/>
    </source>
</evidence>
<dbReference type="OrthoDB" id="2121326at2759"/>
<reference evidence="3 4" key="1">
    <citation type="submission" date="2019-01" db="EMBL/GenBank/DDBJ databases">
        <authorList>
            <person name="Sayadi A."/>
        </authorList>
    </citation>
    <scope>NUCLEOTIDE SEQUENCE [LARGE SCALE GENOMIC DNA]</scope>
</reference>
<dbReference type="Gene3D" id="3.40.30.10">
    <property type="entry name" value="Glutaredoxin"/>
    <property type="match status" value="1"/>
</dbReference>
<feature type="domain" description="Thioredoxin" evidence="2">
    <location>
        <begin position="1"/>
        <end position="110"/>
    </location>
</feature>